<organism evidence="3 4">
    <name type="scientific">Devosia epidermidihirudinis</name>
    <dbReference type="NCBI Taxonomy" id="1293439"/>
    <lineage>
        <taxon>Bacteria</taxon>
        <taxon>Pseudomonadati</taxon>
        <taxon>Pseudomonadota</taxon>
        <taxon>Alphaproteobacteria</taxon>
        <taxon>Hyphomicrobiales</taxon>
        <taxon>Devosiaceae</taxon>
        <taxon>Devosia</taxon>
    </lineage>
</organism>
<dbReference type="Gene3D" id="3.40.640.10">
    <property type="entry name" value="Type I PLP-dependent aspartate aminotransferase-like (Major domain)"/>
    <property type="match status" value="1"/>
</dbReference>
<sequence length="402" mass="44544">MLSILPRRGANVSDNLANHFLLGDDVVFLNHGSFGACPRPVFKAYQDFQLELERQPVAFLARELTERMRMPRVALAAEVGTSPDNVVGVTNATFGLNIVAQSLDLKEGDEILTTDHEYASLEKTWAYVARRTGAKIVVVDIPIPLLEESQFTDTIIGAMTDRTKVLFLSHITSPTALYFPIERAVAEARKRGIYSVIDGAHTLGHVPLDMEALGADFYASNCHKWLMAPKGSAFLYARPELQHLLNPLVIGHGWTAESKQPGAKGTFGNSPFIDENEVMGTRDPAPMLAVADAIAFRREHDWDSVARQCQQLAHETAARVQKLTGLTPLSAPQFSAPQMVAMPVPHIAEPPKFQQELMDRYRIEIPVLNWKSHSIVRVSAQGYNSKPQMDLLVEALKEMLDL</sequence>
<evidence type="ECO:0000256" key="1">
    <source>
        <dbReference type="ARBA" id="ARBA00022898"/>
    </source>
</evidence>
<dbReference type="AlphaFoldDB" id="A0A0F5Q5Q0"/>
<dbReference type="InterPro" id="IPR015422">
    <property type="entry name" value="PyrdxlP-dep_Trfase_small"/>
</dbReference>
<name>A0A0F5Q5Q0_9HYPH</name>
<protein>
    <recommendedName>
        <fullName evidence="2">Aminotransferase class V domain-containing protein</fullName>
    </recommendedName>
</protein>
<dbReference type="STRING" id="1293439.WH87_16735"/>
<evidence type="ECO:0000259" key="2">
    <source>
        <dbReference type="Pfam" id="PF00266"/>
    </source>
</evidence>
<dbReference type="InterPro" id="IPR000192">
    <property type="entry name" value="Aminotrans_V_dom"/>
</dbReference>
<dbReference type="Gene3D" id="3.90.1150.10">
    <property type="entry name" value="Aspartate Aminotransferase, domain 1"/>
    <property type="match status" value="1"/>
</dbReference>
<dbReference type="Pfam" id="PF00266">
    <property type="entry name" value="Aminotran_5"/>
    <property type="match status" value="1"/>
</dbReference>
<dbReference type="PANTHER" id="PTHR43092:SF2">
    <property type="entry name" value="HERCYNYLCYSTEINE SULFOXIDE LYASE"/>
    <property type="match status" value="1"/>
</dbReference>
<keyword evidence="4" id="KW-1185">Reference proteome</keyword>
<dbReference type="EMBL" id="LANJ01000046">
    <property type="protein sequence ID" value="KKC35399.1"/>
    <property type="molecule type" value="Genomic_DNA"/>
</dbReference>
<evidence type="ECO:0000313" key="4">
    <source>
        <dbReference type="Proteomes" id="UP000033411"/>
    </source>
</evidence>
<comment type="caution">
    <text evidence="3">The sequence shown here is derived from an EMBL/GenBank/DDBJ whole genome shotgun (WGS) entry which is preliminary data.</text>
</comment>
<dbReference type="InterPro" id="IPR015421">
    <property type="entry name" value="PyrdxlP-dep_Trfase_major"/>
</dbReference>
<dbReference type="Proteomes" id="UP000033411">
    <property type="component" value="Unassembled WGS sequence"/>
</dbReference>
<evidence type="ECO:0000313" key="3">
    <source>
        <dbReference type="EMBL" id="KKC35399.1"/>
    </source>
</evidence>
<dbReference type="SUPFAM" id="SSF53383">
    <property type="entry name" value="PLP-dependent transferases"/>
    <property type="match status" value="1"/>
</dbReference>
<feature type="domain" description="Aminotransferase class V" evidence="2">
    <location>
        <begin position="38"/>
        <end position="365"/>
    </location>
</feature>
<dbReference type="PATRIC" id="fig|1293439.3.peg.3414"/>
<proteinExistence type="predicted"/>
<dbReference type="PANTHER" id="PTHR43092">
    <property type="entry name" value="L-CYSTEINE DESULFHYDRASE"/>
    <property type="match status" value="1"/>
</dbReference>
<gene>
    <name evidence="3" type="ORF">WH87_16735</name>
</gene>
<keyword evidence="1" id="KW-0663">Pyridoxal phosphate</keyword>
<dbReference type="InterPro" id="IPR015424">
    <property type="entry name" value="PyrdxlP-dep_Trfase"/>
</dbReference>
<accession>A0A0F5Q5Q0</accession>
<reference evidence="3 4" key="1">
    <citation type="submission" date="2015-03" db="EMBL/GenBank/DDBJ databases">
        <authorList>
            <person name="Lepp D."/>
            <person name="Hassan Y.I."/>
            <person name="Li X.-Z."/>
            <person name="Zhou T."/>
        </authorList>
    </citation>
    <scope>NUCLEOTIDE SEQUENCE [LARGE SCALE GENOMIC DNA]</scope>
    <source>
        <strain evidence="3 4">E84</strain>
    </source>
</reference>